<dbReference type="RefSeq" id="WP_135370724.1">
    <property type="nucleotide sequence ID" value="NZ_AP018357.1"/>
</dbReference>
<dbReference type="AlphaFoldDB" id="A0A250L591"/>
<dbReference type="OrthoDB" id="9002418at2"/>
<reference evidence="3 5" key="4">
    <citation type="submission" date="2021-03" db="EMBL/GenBank/DDBJ databases">
        <title>Clinical course, treatment and visual outcome of an outbreak of Burkholderia contaminans endophthalmitis following cataract surgery.</title>
        <authorList>
            <person name="Lind C."/>
            <person name="Olsen K."/>
            <person name="Angelsen N.K."/>
            <person name="Krefting E.A."/>
            <person name="Fossen K."/>
            <person name="Gravningen K."/>
            <person name="Depoorter E."/>
            <person name="Vandamme P."/>
            <person name="Bertelsen G."/>
        </authorList>
    </citation>
    <scope>NUCLEOTIDE SEQUENCE [LARGE SCALE GENOMIC DNA]</scope>
    <source>
        <strain evidence="3 5">51242556</strain>
    </source>
</reference>
<reference evidence="2" key="3">
    <citation type="submission" date="2021-01" db="EMBL/GenBank/DDBJ databases">
        <title>Outbreak of Burkholderia contaminns endophthalmitis traced to a clinical ventilation system.</title>
        <authorList>
            <person name="Lipuma J."/>
            <person name="Spilker T."/>
            <person name="Kratholm J."/>
        </authorList>
    </citation>
    <scope>NUCLEOTIDE SEQUENCE</scope>
    <source>
        <strain evidence="2">HI4954</strain>
    </source>
</reference>
<keyword evidence="5" id="KW-1185">Reference proteome</keyword>
<gene>
    <name evidence="1" type="ORF">BCCH1_21580</name>
    <name evidence="3" type="ORF">J4M89_08520</name>
    <name evidence="2" type="ORF">JIN94_08510</name>
    <name evidence="4" type="ORF">LXE91_29105</name>
</gene>
<accession>A0A250L591</accession>
<sequence length="203" mass="22115">MDSRQPFLHVGAGFGNAYKNETHFQVEDRSGAGDARRGGGCGGAKVIALSTDSYLSYRKKAVDAITAARVEDQVDLDKKYMVEVNARLVKLVGAVKAKGLSGKVGTTVQSLVVDNGMTPRADGVFLKSNDGTVSLVVTTVPLLKAWVGDVGIKYTDDVAVIFESETFYTDLFGDDEAVFPFPCRNECNLFWLPQRLPYTLNRH</sequence>
<dbReference type="EMBL" id="JAENIB010000002">
    <property type="protein sequence ID" value="MBK1929921.1"/>
    <property type="molecule type" value="Genomic_DNA"/>
</dbReference>
<protein>
    <submittedName>
        <fullName evidence="1">Uncharacterized protein</fullName>
    </submittedName>
</protein>
<dbReference type="EMBL" id="AP018357">
    <property type="protein sequence ID" value="BBA39735.1"/>
    <property type="molecule type" value="Genomic_DNA"/>
</dbReference>
<reference evidence="1" key="2">
    <citation type="journal article" date="2017" name="Genome Announc.">
        <title>High-Quality Draft Genome Sequence of Burkholderia contaminans CH-1, a Gram-Negative Bacterium That Metabolizes 2-Azahypoxanthine, a Plant Growth-Regulating Compound.</title>
        <authorList>
            <person name="Choi J.-H."/>
            <person name="Sugiura H."/>
            <person name="Moriuchi R."/>
            <person name="Kawagishi H."/>
            <person name="Dohra H."/>
        </authorList>
    </citation>
    <scope>NUCLEOTIDE SEQUENCE</scope>
    <source>
        <strain evidence="1">CH-1</strain>
    </source>
</reference>
<evidence type="ECO:0000313" key="1">
    <source>
        <dbReference type="EMBL" id="BBA39735.1"/>
    </source>
</evidence>
<organism evidence="1">
    <name type="scientific">Burkholderia contaminans</name>
    <dbReference type="NCBI Taxonomy" id="488447"/>
    <lineage>
        <taxon>Bacteria</taxon>
        <taxon>Pseudomonadati</taxon>
        <taxon>Pseudomonadota</taxon>
        <taxon>Betaproteobacteria</taxon>
        <taxon>Burkholderiales</taxon>
        <taxon>Burkholderiaceae</taxon>
        <taxon>Burkholderia</taxon>
        <taxon>Burkholderia cepacia complex</taxon>
    </lineage>
</organism>
<dbReference type="Proteomes" id="UP001220209">
    <property type="component" value="Chromosome 2"/>
</dbReference>
<evidence type="ECO:0000313" key="6">
    <source>
        <dbReference type="Proteomes" id="UP001220209"/>
    </source>
</evidence>
<reference evidence="4 6" key="5">
    <citation type="submission" date="2021-12" db="EMBL/GenBank/DDBJ databases">
        <title>Genomic and phenotypic characterization of three Burkholderia contaminans isolates recovered from different sources.</title>
        <authorList>
            <person name="Lopez De Volder A."/>
            <person name="Fan Y."/>
            <person name="Nunvar J."/>
            <person name="Herrera T."/>
            <person name="Timp W."/>
            <person name="Degrossi J."/>
        </authorList>
    </citation>
    <scope>NUCLEOTIDE SEQUENCE [LARGE SCALE GENOMIC DNA]</scope>
    <source>
        <strain evidence="4 6">LMG 23361</strain>
    </source>
</reference>
<evidence type="ECO:0000313" key="5">
    <source>
        <dbReference type="Proteomes" id="UP000664048"/>
    </source>
</evidence>
<dbReference type="Proteomes" id="UP000664048">
    <property type="component" value="Unassembled WGS sequence"/>
</dbReference>
<reference evidence="1" key="1">
    <citation type="journal article" date="2016" name="Biosci. Biotechnol. Biochem.">
        <title>Bioconversion of AHX to AOH by resting cells of Burkholderia contaminans CH-1.</title>
        <authorList>
            <person name="Choi J.H."/>
            <person name="Kikuchi A."/>
            <person name="Pumkaeo P."/>
            <person name="Hirai H."/>
            <person name="Tokuyama S."/>
            <person name="Kawagishi H."/>
        </authorList>
    </citation>
    <scope>NUCLEOTIDE SEQUENCE</scope>
    <source>
        <strain evidence="1">CH-1</strain>
    </source>
</reference>
<dbReference type="EMBL" id="CP090641">
    <property type="protein sequence ID" value="WFN20002.1"/>
    <property type="molecule type" value="Genomic_DNA"/>
</dbReference>
<evidence type="ECO:0000313" key="3">
    <source>
        <dbReference type="EMBL" id="MBO1829426.1"/>
    </source>
</evidence>
<name>A0A250L591_9BURK</name>
<evidence type="ECO:0000313" key="2">
    <source>
        <dbReference type="EMBL" id="MBK1929921.1"/>
    </source>
</evidence>
<evidence type="ECO:0000313" key="4">
    <source>
        <dbReference type="EMBL" id="WFN20002.1"/>
    </source>
</evidence>
<dbReference type="EMBL" id="JAGEMX010000002">
    <property type="protein sequence ID" value="MBO1829426.1"/>
    <property type="molecule type" value="Genomic_DNA"/>
</dbReference>
<dbReference type="Proteomes" id="UP000611459">
    <property type="component" value="Unassembled WGS sequence"/>
</dbReference>
<dbReference type="GeneID" id="93189486"/>
<proteinExistence type="predicted"/>